<feature type="non-terminal residue" evidence="1">
    <location>
        <position position="1"/>
    </location>
</feature>
<evidence type="ECO:0000313" key="2">
    <source>
        <dbReference type="Proteomes" id="UP001295423"/>
    </source>
</evidence>
<name>A0AAD2FI81_9STRA</name>
<reference evidence="1" key="1">
    <citation type="submission" date="2023-08" db="EMBL/GenBank/DDBJ databases">
        <authorList>
            <person name="Audoor S."/>
            <person name="Bilcke G."/>
        </authorList>
    </citation>
    <scope>NUCLEOTIDE SEQUENCE</scope>
</reference>
<dbReference type="AlphaFoldDB" id="A0AAD2FI81"/>
<gene>
    <name evidence="1" type="ORF">CYCCA115_LOCUS3438</name>
</gene>
<comment type="caution">
    <text evidence="1">The sequence shown here is derived from an EMBL/GenBank/DDBJ whole genome shotgun (WGS) entry which is preliminary data.</text>
</comment>
<keyword evidence="2" id="KW-1185">Reference proteome</keyword>
<organism evidence="1 2">
    <name type="scientific">Cylindrotheca closterium</name>
    <dbReference type="NCBI Taxonomy" id="2856"/>
    <lineage>
        <taxon>Eukaryota</taxon>
        <taxon>Sar</taxon>
        <taxon>Stramenopiles</taxon>
        <taxon>Ochrophyta</taxon>
        <taxon>Bacillariophyta</taxon>
        <taxon>Bacillariophyceae</taxon>
        <taxon>Bacillariophycidae</taxon>
        <taxon>Bacillariales</taxon>
        <taxon>Bacillariaceae</taxon>
        <taxon>Cylindrotheca</taxon>
    </lineage>
</organism>
<dbReference type="EMBL" id="CAKOGP040000299">
    <property type="protein sequence ID" value="CAJ1933741.1"/>
    <property type="molecule type" value="Genomic_DNA"/>
</dbReference>
<proteinExistence type="predicted"/>
<sequence>DLWRRVLSQAVLRPYSRRRRLLQPLGPWSDSLDRWTWLLSRTSLILFHRTASNLSIYRPINSRSHRTFRRDLHHNWTGPLPGDVQRASVDLHPRTAYVTVTGTAPVDPPDPETLPASILHIWRELAADMDNECGWVPEYIYIDGDEQVLLEALEKGKLRMISDGSFKQQVGTAAVQLWTRGHLGFWHPVWLVVQGEQVEVS</sequence>
<dbReference type="Proteomes" id="UP001295423">
    <property type="component" value="Unassembled WGS sequence"/>
</dbReference>
<accession>A0AAD2FI81</accession>
<protein>
    <submittedName>
        <fullName evidence="1">Uncharacterized protein</fullName>
    </submittedName>
</protein>
<evidence type="ECO:0000313" key="1">
    <source>
        <dbReference type="EMBL" id="CAJ1933741.1"/>
    </source>
</evidence>